<dbReference type="InterPro" id="IPR011712">
    <property type="entry name" value="Sig_transdc_His_kin_sub3_dim/P"/>
</dbReference>
<feature type="domain" description="Histidine kinase" evidence="11">
    <location>
        <begin position="406"/>
        <end position="599"/>
    </location>
</feature>
<keyword evidence="4 9" id="KW-0812">Transmembrane</keyword>
<keyword evidence="2" id="KW-1003">Cell membrane</keyword>
<evidence type="ECO:0000256" key="5">
    <source>
        <dbReference type="ARBA" id="ARBA00022777"/>
    </source>
</evidence>
<dbReference type="CDD" id="cd16917">
    <property type="entry name" value="HATPase_UhpB-NarQ-NarX-like"/>
    <property type="match status" value="1"/>
</dbReference>
<gene>
    <name evidence="12" type="ORF">Q5H93_17345</name>
</gene>
<keyword evidence="7" id="KW-0902">Two-component regulatory system</keyword>
<dbReference type="GO" id="GO:0016301">
    <property type="term" value="F:kinase activity"/>
    <property type="evidence" value="ECO:0007669"/>
    <property type="project" value="UniProtKB-KW"/>
</dbReference>
<dbReference type="InterPro" id="IPR011990">
    <property type="entry name" value="TPR-like_helical_dom_sf"/>
</dbReference>
<organism evidence="12 13">
    <name type="scientific">Hymenobacter aranciens</name>
    <dbReference type="NCBI Taxonomy" id="3063996"/>
    <lineage>
        <taxon>Bacteria</taxon>
        <taxon>Pseudomonadati</taxon>
        <taxon>Bacteroidota</taxon>
        <taxon>Cytophagia</taxon>
        <taxon>Cytophagales</taxon>
        <taxon>Hymenobacteraceae</taxon>
        <taxon>Hymenobacter</taxon>
    </lineage>
</organism>
<dbReference type="Gene3D" id="1.25.40.10">
    <property type="entry name" value="Tetratricopeptide repeat domain"/>
    <property type="match status" value="2"/>
</dbReference>
<dbReference type="PROSITE" id="PS50109">
    <property type="entry name" value="HIS_KIN"/>
    <property type="match status" value="1"/>
</dbReference>
<protein>
    <submittedName>
        <fullName evidence="12">Histidine kinase</fullName>
    </submittedName>
</protein>
<comment type="caution">
    <text evidence="12">The sequence shown here is derived from an EMBL/GenBank/DDBJ whole genome shotgun (WGS) entry which is preliminary data.</text>
</comment>
<evidence type="ECO:0000259" key="11">
    <source>
        <dbReference type="PROSITE" id="PS50109"/>
    </source>
</evidence>
<evidence type="ECO:0000313" key="12">
    <source>
        <dbReference type="EMBL" id="MDO7876513.1"/>
    </source>
</evidence>
<dbReference type="RefSeq" id="WP_305007882.1">
    <property type="nucleotide sequence ID" value="NZ_JAUQSY010000012.1"/>
</dbReference>
<comment type="subcellular location">
    <subcellularLocation>
        <location evidence="1">Cell membrane</location>
        <topology evidence="1">Multi-pass membrane protein</topology>
    </subcellularLocation>
</comment>
<feature type="chain" id="PRO_5045370140" evidence="10">
    <location>
        <begin position="24"/>
        <end position="599"/>
    </location>
</feature>
<dbReference type="InterPro" id="IPR003594">
    <property type="entry name" value="HATPase_dom"/>
</dbReference>
<feature type="transmembrane region" description="Helical" evidence="9">
    <location>
        <begin position="368"/>
        <end position="388"/>
    </location>
</feature>
<dbReference type="PANTHER" id="PTHR24421">
    <property type="entry name" value="NITRATE/NITRITE SENSOR PROTEIN NARX-RELATED"/>
    <property type="match status" value="1"/>
</dbReference>
<proteinExistence type="predicted"/>
<keyword evidence="6 9" id="KW-1133">Transmembrane helix</keyword>
<dbReference type="Gene3D" id="1.20.5.1930">
    <property type="match status" value="1"/>
</dbReference>
<sequence length="599" mass="65842">MRLCWRFLAITLVTCLLQGAAGAATLPALDSLKTLARRPGLADTVRVRLYASITRQLAKTDLDSARYYGERALRLARRIGFRLGEAQACNNLAAALYYSNDYEGAQQLFEQTLRAARQARSQLLIGHAYLGLGSVARALGNEEGAFAYNQQARVAYAACQPPNVRGLALVLHNIANHYLDEEKTSQAAPLVRQALALVQPTTDVSMKARLLNQLGLVQADQHQPDSAKASWRESIRLARSIQSVAVEALALSRLAEISLQQRQPAAARSYAEQALRLNRELGDYVSVADDLHVLALALHQQGQPGAFDSLNRYVALRDTIFDQERTEAVAEAQARFDRAEQQARIRSLEQQRRITELVAGQRRNRNQLIIATLSVGLALLVIGGVRLYRRRQKSQEAALRQRIAADLHDDVGSLLTQISLQSELLSQGVYGPDQQAQYLTHMAEASRTAVRQMSDVVWGLQADIGNNELAGLLDRLREHAHEVLSASSIEVDFATEPGLEALTLPLETRQALYLIYKEALHNTVKHAHGATLVTIRLARLKNQLQLQVRDNGDGTTTDALSSGGNGLRNMQARARAVGGLVKYEAAGPGFWVTVLLPMS</sequence>
<keyword evidence="3" id="KW-0808">Transferase</keyword>
<dbReference type="SUPFAM" id="SSF48452">
    <property type="entry name" value="TPR-like"/>
    <property type="match status" value="2"/>
</dbReference>
<dbReference type="InterPro" id="IPR005467">
    <property type="entry name" value="His_kinase_dom"/>
</dbReference>
<dbReference type="Pfam" id="PF13374">
    <property type="entry name" value="TPR_10"/>
    <property type="match status" value="1"/>
</dbReference>
<dbReference type="PANTHER" id="PTHR24421:SF37">
    <property type="entry name" value="SENSOR HISTIDINE KINASE NARS"/>
    <property type="match status" value="1"/>
</dbReference>
<dbReference type="Pfam" id="PF07730">
    <property type="entry name" value="HisKA_3"/>
    <property type="match status" value="1"/>
</dbReference>
<evidence type="ECO:0000313" key="13">
    <source>
        <dbReference type="Proteomes" id="UP001176429"/>
    </source>
</evidence>
<reference evidence="12" key="1">
    <citation type="submission" date="2023-07" db="EMBL/GenBank/DDBJ databases">
        <authorList>
            <person name="Kim M.K."/>
        </authorList>
    </citation>
    <scope>NUCLEOTIDE SEQUENCE</scope>
    <source>
        <strain evidence="12">ASUV-10-1</strain>
    </source>
</reference>
<dbReference type="InterPro" id="IPR036890">
    <property type="entry name" value="HATPase_C_sf"/>
</dbReference>
<evidence type="ECO:0000256" key="9">
    <source>
        <dbReference type="SAM" id="Phobius"/>
    </source>
</evidence>
<name>A0ABT9BE17_9BACT</name>
<evidence type="ECO:0000256" key="8">
    <source>
        <dbReference type="ARBA" id="ARBA00023136"/>
    </source>
</evidence>
<evidence type="ECO:0000256" key="7">
    <source>
        <dbReference type="ARBA" id="ARBA00023012"/>
    </source>
</evidence>
<evidence type="ECO:0000256" key="2">
    <source>
        <dbReference type="ARBA" id="ARBA00022475"/>
    </source>
</evidence>
<evidence type="ECO:0000256" key="1">
    <source>
        <dbReference type="ARBA" id="ARBA00004651"/>
    </source>
</evidence>
<keyword evidence="8 9" id="KW-0472">Membrane</keyword>
<evidence type="ECO:0000256" key="4">
    <source>
        <dbReference type="ARBA" id="ARBA00022692"/>
    </source>
</evidence>
<evidence type="ECO:0000256" key="3">
    <source>
        <dbReference type="ARBA" id="ARBA00022679"/>
    </source>
</evidence>
<evidence type="ECO:0000256" key="6">
    <source>
        <dbReference type="ARBA" id="ARBA00022989"/>
    </source>
</evidence>
<feature type="signal peptide" evidence="10">
    <location>
        <begin position="1"/>
        <end position="23"/>
    </location>
</feature>
<keyword evidence="10" id="KW-0732">Signal</keyword>
<dbReference type="EMBL" id="JAUQSY010000012">
    <property type="protein sequence ID" value="MDO7876513.1"/>
    <property type="molecule type" value="Genomic_DNA"/>
</dbReference>
<keyword evidence="13" id="KW-1185">Reference proteome</keyword>
<accession>A0ABT9BE17</accession>
<dbReference type="Gene3D" id="3.30.565.10">
    <property type="entry name" value="Histidine kinase-like ATPase, C-terminal domain"/>
    <property type="match status" value="1"/>
</dbReference>
<dbReference type="SMART" id="SM00028">
    <property type="entry name" value="TPR"/>
    <property type="match status" value="4"/>
</dbReference>
<dbReference type="InterPro" id="IPR019734">
    <property type="entry name" value="TPR_rpt"/>
</dbReference>
<keyword evidence="5 12" id="KW-0418">Kinase</keyword>
<evidence type="ECO:0000256" key="10">
    <source>
        <dbReference type="SAM" id="SignalP"/>
    </source>
</evidence>
<dbReference type="SUPFAM" id="SSF55874">
    <property type="entry name" value="ATPase domain of HSP90 chaperone/DNA topoisomerase II/histidine kinase"/>
    <property type="match status" value="1"/>
</dbReference>
<dbReference type="Proteomes" id="UP001176429">
    <property type="component" value="Unassembled WGS sequence"/>
</dbReference>
<dbReference type="Pfam" id="PF02518">
    <property type="entry name" value="HATPase_c"/>
    <property type="match status" value="1"/>
</dbReference>
<dbReference type="InterPro" id="IPR050482">
    <property type="entry name" value="Sensor_HK_TwoCompSys"/>
</dbReference>